<protein>
    <submittedName>
        <fullName evidence="8">PTS system, fructose-specific, IIB subunnit</fullName>
    </submittedName>
</protein>
<dbReference type="Gene3D" id="3.40.50.2300">
    <property type="match status" value="1"/>
</dbReference>
<dbReference type="SUPFAM" id="SSF52794">
    <property type="entry name" value="PTS system IIB component-like"/>
    <property type="match status" value="1"/>
</dbReference>
<dbReference type="PANTHER" id="PTHR30505">
    <property type="entry name" value="FRUCTOSE-LIKE PERMEASE"/>
    <property type="match status" value="1"/>
</dbReference>
<feature type="domain" description="PTS EIIB type-2" evidence="7">
    <location>
        <begin position="1"/>
        <end position="99"/>
    </location>
</feature>
<keyword evidence="4" id="KW-0808">Transferase</keyword>
<keyword evidence="2" id="KW-0597">Phosphoprotein</keyword>
<evidence type="ECO:0000256" key="3">
    <source>
        <dbReference type="ARBA" id="ARBA00022597"/>
    </source>
</evidence>
<dbReference type="InterPro" id="IPR003501">
    <property type="entry name" value="PTS_EIIB_2/3"/>
</dbReference>
<reference evidence="8 9" key="1">
    <citation type="journal article" date="2015" name="Genome Announc.">
        <title>Complete Genome Sequence of Pelosinus fermentans JBW45, a Member of a Remarkably Competitive Group of Negativicutes in the Firmicutes Phylum.</title>
        <authorList>
            <person name="De Leon K.B."/>
            <person name="Utturkar S.M."/>
            <person name="Camilleri L.B."/>
            <person name="Elias D.A."/>
            <person name="Arkin A.P."/>
            <person name="Fields M.W."/>
            <person name="Brown S.D."/>
            <person name="Wall J.D."/>
        </authorList>
    </citation>
    <scope>NUCLEOTIDE SEQUENCE [LARGE SCALE GENOMIC DNA]</scope>
    <source>
        <strain evidence="8 9">JBW45</strain>
    </source>
</reference>
<evidence type="ECO:0000256" key="6">
    <source>
        <dbReference type="ARBA" id="ARBA00022777"/>
    </source>
</evidence>
<dbReference type="InterPro" id="IPR050864">
    <property type="entry name" value="Bacterial_PTS_Sugar_Transport"/>
</dbReference>
<evidence type="ECO:0000259" key="7">
    <source>
        <dbReference type="PROSITE" id="PS51099"/>
    </source>
</evidence>
<reference evidence="9" key="2">
    <citation type="submission" date="2015-02" db="EMBL/GenBank/DDBJ databases">
        <title>Complete Genome Sequence of Pelosinus fermentans JBW45.</title>
        <authorList>
            <person name="De Leon K.B."/>
            <person name="Utturkar S.M."/>
            <person name="Camilleri L.B."/>
            <person name="Arkin A.P."/>
            <person name="Fields M.W."/>
            <person name="Brown S.D."/>
            <person name="Wall J.D."/>
        </authorList>
    </citation>
    <scope>NUCLEOTIDE SEQUENCE [LARGE SCALE GENOMIC DNA]</scope>
    <source>
        <strain evidence="9">JBW45</strain>
    </source>
</reference>
<evidence type="ECO:0000256" key="2">
    <source>
        <dbReference type="ARBA" id="ARBA00022553"/>
    </source>
</evidence>
<dbReference type="AlphaFoldDB" id="I9NUU4"/>
<dbReference type="PROSITE" id="PS51099">
    <property type="entry name" value="PTS_EIIB_TYPE_2"/>
    <property type="match status" value="1"/>
</dbReference>
<organism evidence="8 9">
    <name type="scientific">Pelosinus fermentans JBW45</name>
    <dbReference type="NCBI Taxonomy" id="1192197"/>
    <lineage>
        <taxon>Bacteria</taxon>
        <taxon>Bacillati</taxon>
        <taxon>Bacillota</taxon>
        <taxon>Negativicutes</taxon>
        <taxon>Selenomonadales</taxon>
        <taxon>Sporomusaceae</taxon>
        <taxon>Pelosinus</taxon>
    </lineage>
</organism>
<evidence type="ECO:0000256" key="5">
    <source>
        <dbReference type="ARBA" id="ARBA00022683"/>
    </source>
</evidence>
<dbReference type="InterPro" id="IPR003353">
    <property type="entry name" value="PTS_IIB_fruc"/>
</dbReference>
<dbReference type="InterPro" id="IPR013011">
    <property type="entry name" value="PTS_EIIB_2"/>
</dbReference>
<dbReference type="PANTHER" id="PTHR30505:SF0">
    <property type="entry name" value="FRUCTOSE-LIKE PTS SYSTEM EIIBC COMPONENT-RELATED"/>
    <property type="match status" value="1"/>
</dbReference>
<dbReference type="STRING" id="1192197.JBW_03085"/>
<dbReference type="HOGENOM" id="CLU_013155_2_1_9"/>
<dbReference type="GO" id="GO:0005886">
    <property type="term" value="C:plasma membrane"/>
    <property type="evidence" value="ECO:0007669"/>
    <property type="project" value="TreeGrafter"/>
</dbReference>
<dbReference type="GO" id="GO:0022877">
    <property type="term" value="F:protein-N(PI)-phosphohistidine-fructose phosphotransferase system transporter activity"/>
    <property type="evidence" value="ECO:0007669"/>
    <property type="project" value="InterPro"/>
</dbReference>
<accession>I9NUU4</accession>
<dbReference type="CDD" id="cd05569">
    <property type="entry name" value="PTS_IIB_fructose"/>
    <property type="match status" value="1"/>
</dbReference>
<keyword evidence="1" id="KW-0813">Transport</keyword>
<sequence length="105" mass="11127" precursor="true">MKILAVTACPSGVAHTYMAAEALERAAKAKGIEIKVETQGSIGIENTITGNDLKGTDAVILTKDMGIKNAERFNGLPIVKVAISDAVKKADQILEKVQAYVNSKK</sequence>
<dbReference type="KEGG" id="pft:JBW_03085"/>
<evidence type="ECO:0000256" key="4">
    <source>
        <dbReference type="ARBA" id="ARBA00022679"/>
    </source>
</evidence>
<evidence type="ECO:0000313" key="9">
    <source>
        <dbReference type="Proteomes" id="UP000005361"/>
    </source>
</evidence>
<dbReference type="NCBIfam" id="NF007783">
    <property type="entry name" value="PRK10474.1"/>
    <property type="match status" value="1"/>
</dbReference>
<dbReference type="GO" id="GO:0009401">
    <property type="term" value="P:phosphoenolpyruvate-dependent sugar phosphotransferase system"/>
    <property type="evidence" value="ECO:0007669"/>
    <property type="project" value="UniProtKB-KW"/>
</dbReference>
<keyword evidence="5" id="KW-0598">Phosphotransferase system</keyword>
<dbReference type="Proteomes" id="UP000005361">
    <property type="component" value="Chromosome"/>
</dbReference>
<dbReference type="NCBIfam" id="TIGR00829">
    <property type="entry name" value="FRU"/>
    <property type="match status" value="1"/>
</dbReference>
<dbReference type="GO" id="GO:0090563">
    <property type="term" value="F:protein-phosphocysteine-sugar phosphotransferase activity"/>
    <property type="evidence" value="ECO:0007669"/>
    <property type="project" value="TreeGrafter"/>
</dbReference>
<dbReference type="FunFam" id="3.40.50.2300:FF:000014">
    <property type="entry name" value="PTS system fructose-like transporter subunit IIB"/>
    <property type="match status" value="1"/>
</dbReference>
<keyword evidence="3" id="KW-0762">Sugar transport</keyword>
<dbReference type="EMBL" id="CP010978">
    <property type="protein sequence ID" value="AJQ28426.1"/>
    <property type="molecule type" value="Genomic_DNA"/>
</dbReference>
<name>I9NUU4_9FIRM</name>
<gene>
    <name evidence="8" type="ORF">JBW_03085</name>
</gene>
<dbReference type="OrthoDB" id="9782569at2"/>
<dbReference type="InterPro" id="IPR036095">
    <property type="entry name" value="PTS_EIIB-like_sf"/>
</dbReference>
<proteinExistence type="predicted"/>
<dbReference type="RefSeq" id="WP_007954511.1">
    <property type="nucleotide sequence ID" value="NZ_CP010978.1"/>
</dbReference>
<keyword evidence="6" id="KW-0418">Kinase</keyword>
<dbReference type="GO" id="GO:0016301">
    <property type="term" value="F:kinase activity"/>
    <property type="evidence" value="ECO:0007669"/>
    <property type="project" value="UniProtKB-KW"/>
</dbReference>
<evidence type="ECO:0000256" key="1">
    <source>
        <dbReference type="ARBA" id="ARBA00022448"/>
    </source>
</evidence>
<dbReference type="Pfam" id="PF02302">
    <property type="entry name" value="PTS_IIB"/>
    <property type="match status" value="1"/>
</dbReference>
<evidence type="ECO:0000313" key="8">
    <source>
        <dbReference type="EMBL" id="AJQ28426.1"/>
    </source>
</evidence>